<dbReference type="InterPro" id="IPR000182">
    <property type="entry name" value="GNAT_dom"/>
</dbReference>
<dbReference type="Proteomes" id="UP000321440">
    <property type="component" value="Unassembled WGS sequence"/>
</dbReference>
<dbReference type="RefSeq" id="WP_218025433.1">
    <property type="nucleotide sequence ID" value="NZ_BJYA01000025.1"/>
</dbReference>
<evidence type="ECO:0000313" key="3">
    <source>
        <dbReference type="Proteomes" id="UP000321440"/>
    </source>
</evidence>
<dbReference type="CDD" id="cd04301">
    <property type="entry name" value="NAT_SF"/>
    <property type="match status" value="1"/>
</dbReference>
<proteinExistence type="predicted"/>
<dbReference type="PROSITE" id="PS51186">
    <property type="entry name" value="GNAT"/>
    <property type="match status" value="1"/>
</dbReference>
<dbReference type="EMBL" id="BJYA01000025">
    <property type="protein sequence ID" value="GEN47126.1"/>
    <property type="molecule type" value="Genomic_DNA"/>
</dbReference>
<dbReference type="SUPFAM" id="SSF55729">
    <property type="entry name" value="Acyl-CoA N-acyltransferases (Nat)"/>
    <property type="match status" value="1"/>
</dbReference>
<dbReference type="Gene3D" id="3.40.630.30">
    <property type="match status" value="1"/>
</dbReference>
<dbReference type="InterPro" id="IPR016181">
    <property type="entry name" value="Acyl_CoA_acyltransferase"/>
</dbReference>
<organism evidence="2 3">
    <name type="scientific">Alkalibacillus haloalkaliphilus</name>
    <dbReference type="NCBI Taxonomy" id="94136"/>
    <lineage>
        <taxon>Bacteria</taxon>
        <taxon>Bacillati</taxon>
        <taxon>Bacillota</taxon>
        <taxon>Bacilli</taxon>
        <taxon>Bacillales</taxon>
        <taxon>Bacillaceae</taxon>
        <taxon>Alkalibacillus</taxon>
    </lineage>
</organism>
<comment type="caution">
    <text evidence="2">The sequence shown here is derived from an EMBL/GenBank/DDBJ whole genome shotgun (WGS) entry which is preliminary data.</text>
</comment>
<dbReference type="Pfam" id="PF00583">
    <property type="entry name" value="Acetyltransf_1"/>
    <property type="match status" value="1"/>
</dbReference>
<dbReference type="AlphaFoldDB" id="A0A511W7X8"/>
<gene>
    <name evidence="2" type="ORF">AHA02nite_29020</name>
</gene>
<evidence type="ECO:0000313" key="2">
    <source>
        <dbReference type="EMBL" id="GEN47126.1"/>
    </source>
</evidence>
<protein>
    <recommendedName>
        <fullName evidence="1">N-acetyltransferase domain-containing protein</fullName>
    </recommendedName>
</protein>
<feature type="domain" description="N-acetyltransferase" evidence="1">
    <location>
        <begin position="1"/>
        <end position="165"/>
    </location>
</feature>
<reference evidence="2 3" key="1">
    <citation type="submission" date="2019-07" db="EMBL/GenBank/DDBJ databases">
        <title>Whole genome shotgun sequence of Alkalibacillus haloalkaliphilus NBRC 103110.</title>
        <authorList>
            <person name="Hosoyama A."/>
            <person name="Uohara A."/>
            <person name="Ohji S."/>
            <person name="Ichikawa N."/>
        </authorList>
    </citation>
    <scope>NUCLEOTIDE SEQUENCE [LARGE SCALE GENOMIC DNA]</scope>
    <source>
        <strain evidence="2 3">NBRC 103110</strain>
    </source>
</reference>
<name>A0A511W7X8_9BACI</name>
<evidence type="ECO:0000259" key="1">
    <source>
        <dbReference type="PROSITE" id="PS51186"/>
    </source>
</evidence>
<dbReference type="GO" id="GO:0016747">
    <property type="term" value="F:acyltransferase activity, transferring groups other than amino-acyl groups"/>
    <property type="evidence" value="ECO:0007669"/>
    <property type="project" value="InterPro"/>
</dbReference>
<keyword evidence="3" id="KW-1185">Reference proteome</keyword>
<accession>A0A511W7X8</accession>
<sequence>MIREATHDDLNQIEQIVIEAKRVMKEAGMTQWGDTYPLRKHYEADIEKDELYVYEEQGEVLAVACISDEGHEEYEEINWSEQAPFLCIKRLAVKPAARHKGIALAFYRFAENLAEKRGFCYIRTDTNGENKAAINLFYKGDYQLVDRQRHGDFTEPFYYFEKKIPVKE</sequence>